<dbReference type="EMBL" id="AAPJ01000007">
    <property type="protein sequence ID" value="EAS48779.1"/>
    <property type="molecule type" value="Genomic_DNA"/>
</dbReference>
<feature type="domain" description="Polyphosphate kinase-2-related" evidence="3">
    <location>
        <begin position="48"/>
        <end position="267"/>
    </location>
</feature>
<keyword evidence="5" id="KW-1185">Reference proteome</keyword>
<proteinExistence type="predicted"/>
<evidence type="ECO:0000256" key="1">
    <source>
        <dbReference type="ARBA" id="ARBA00023310"/>
    </source>
</evidence>
<dbReference type="Gene3D" id="3.40.50.300">
    <property type="entry name" value="P-loop containing nucleotide triphosphate hydrolases"/>
    <property type="match status" value="1"/>
</dbReference>
<keyword evidence="4" id="KW-0418">Kinase</keyword>
<keyword evidence="1" id="KW-0066">ATP synthesis</keyword>
<dbReference type="InterPro" id="IPR022488">
    <property type="entry name" value="PPK2-related"/>
</dbReference>
<evidence type="ECO:0000259" key="3">
    <source>
        <dbReference type="Pfam" id="PF03976"/>
    </source>
</evidence>
<evidence type="ECO:0000313" key="4">
    <source>
        <dbReference type="EMBL" id="EAS48779.1"/>
    </source>
</evidence>
<evidence type="ECO:0000313" key="5">
    <source>
        <dbReference type="Proteomes" id="UP000000321"/>
    </source>
</evidence>
<reference evidence="4 5" key="1">
    <citation type="journal article" date="2008" name="Appl. Environ. Microbiol.">
        <title>Genomic insights into Mn(II) oxidation by the marine alphaproteobacterium Aurantimonas sp. strain SI85-9A1.</title>
        <authorList>
            <person name="Dick G.J."/>
            <person name="Podell S."/>
            <person name="Johnson H.A."/>
            <person name="Rivera-Espinoza Y."/>
            <person name="Bernier-Latmani R."/>
            <person name="McCarthy J.K."/>
            <person name="Torpey J.W."/>
            <person name="Clement B.G."/>
            <person name="Gaasterland T."/>
            <person name="Tebo B.M."/>
        </authorList>
    </citation>
    <scope>NUCLEOTIDE SEQUENCE [LARGE SCALE GENOMIC DNA]</scope>
    <source>
        <strain evidence="4 5">SI85-9A1</strain>
    </source>
</reference>
<dbReference type="PANTHER" id="PTHR34383:SF3">
    <property type="entry name" value="POLYPHOSPHATE:AMP PHOSPHOTRANSFERASE"/>
    <property type="match status" value="1"/>
</dbReference>
<accession>Q1YEW6</accession>
<dbReference type="BioCyc" id="AURANTIMONAS:SI859A1_03415-MONOMER"/>
<protein>
    <submittedName>
        <fullName evidence="4">Possible polyphosphate kinase 2</fullName>
    </submittedName>
</protein>
<dbReference type="HOGENOM" id="CLU_048699_3_0_5"/>
<dbReference type="SUPFAM" id="SSF52540">
    <property type="entry name" value="P-loop containing nucleoside triphosphate hydrolases"/>
    <property type="match status" value="1"/>
</dbReference>
<sequence>MALNSPGLFGIRCICPRCRRDKPGCEDGMDNQSGNRRLEALDMSAKLGSKEYDARLEAVQLRFRQIQQAYLNSKEKAVVVFEGWDAAGKGGAIRRMAAVMDPRGFKVWPIAAPTPTELSHHYLARFWSRLPAKGEIAVFDRSWYGRVLVERVEGFASEPEWRRAYDEINGFEKLLVDDGVKIAKIFLYIDRDEQLERFERRLHDPLKRWKLSYEDFRNRDKWDEYLTVADDMLERTDTAAAPWTVIAANSKKYARVTALETIADRLSAGVNLAPAELDPELEKRFTAEIAAAKRG</sequence>
<gene>
    <name evidence="4" type="ORF">SI859A1_03415</name>
</gene>
<dbReference type="Pfam" id="PF03976">
    <property type="entry name" value="PPK2"/>
    <property type="match status" value="1"/>
</dbReference>
<dbReference type="AlphaFoldDB" id="Q1YEW6"/>
<dbReference type="Proteomes" id="UP000000321">
    <property type="component" value="Unassembled WGS sequence"/>
</dbReference>
<dbReference type="GO" id="GO:0006754">
    <property type="term" value="P:ATP biosynthetic process"/>
    <property type="evidence" value="ECO:0007669"/>
    <property type="project" value="UniProtKB-KW"/>
</dbReference>
<dbReference type="PANTHER" id="PTHR34383">
    <property type="entry name" value="POLYPHOSPHATE:AMP PHOSPHOTRANSFERASE-RELATED"/>
    <property type="match status" value="1"/>
</dbReference>
<keyword evidence="4" id="KW-0808">Transferase</keyword>
<dbReference type="GO" id="GO:0016301">
    <property type="term" value="F:kinase activity"/>
    <property type="evidence" value="ECO:0007669"/>
    <property type="project" value="UniProtKB-KW"/>
</dbReference>
<dbReference type="InterPro" id="IPR027417">
    <property type="entry name" value="P-loop_NTPase"/>
</dbReference>
<organism evidence="4 5">
    <name type="scientific">Aurantimonas manganoxydans (strain ATCC BAA-1229 / DSM 21871 / SI85-9A1)</name>
    <dbReference type="NCBI Taxonomy" id="287752"/>
    <lineage>
        <taxon>Bacteria</taxon>
        <taxon>Pseudomonadati</taxon>
        <taxon>Pseudomonadota</taxon>
        <taxon>Alphaproteobacteria</taxon>
        <taxon>Hyphomicrobiales</taxon>
        <taxon>Aurantimonadaceae</taxon>
        <taxon>Aurantimonas</taxon>
    </lineage>
</organism>
<name>Q1YEW6_AURMS</name>
<comment type="catalytic activity">
    <reaction evidence="2">
        <text>[phosphate](n) + ATP = [phosphate](n+1) + ADP</text>
        <dbReference type="Rhea" id="RHEA:19573"/>
        <dbReference type="Rhea" id="RHEA-COMP:9859"/>
        <dbReference type="Rhea" id="RHEA-COMP:14280"/>
        <dbReference type="ChEBI" id="CHEBI:16838"/>
        <dbReference type="ChEBI" id="CHEBI:30616"/>
        <dbReference type="ChEBI" id="CHEBI:456216"/>
    </reaction>
    <physiologicalReaction direction="right-to-left" evidence="2">
        <dbReference type="Rhea" id="RHEA:19575"/>
    </physiologicalReaction>
</comment>
<evidence type="ECO:0000256" key="2">
    <source>
        <dbReference type="ARBA" id="ARBA00024500"/>
    </source>
</evidence>
<comment type="caution">
    <text evidence="4">The sequence shown here is derived from an EMBL/GenBank/DDBJ whole genome shotgun (WGS) entry which is preliminary data.</text>
</comment>